<comment type="caution">
    <text evidence="1">The sequence shown here is derived from an EMBL/GenBank/DDBJ whole genome shotgun (WGS) entry which is preliminary data.</text>
</comment>
<dbReference type="Proteomes" id="UP001329430">
    <property type="component" value="Chromosome 4"/>
</dbReference>
<evidence type="ECO:0008006" key="3">
    <source>
        <dbReference type="Google" id="ProtNLM"/>
    </source>
</evidence>
<accession>A0AAN7ZJI8</accession>
<name>A0AAN7ZJI8_9COLE</name>
<protein>
    <recommendedName>
        <fullName evidence="3">THAP-type domain-containing protein</fullName>
    </recommendedName>
</protein>
<evidence type="ECO:0000313" key="2">
    <source>
        <dbReference type="Proteomes" id="UP001329430"/>
    </source>
</evidence>
<dbReference type="AlphaFoldDB" id="A0AAN7ZJI8"/>
<gene>
    <name evidence="1" type="ORF">RI129_006157</name>
</gene>
<keyword evidence="2" id="KW-1185">Reference proteome</keyword>
<reference evidence="1 2" key="1">
    <citation type="journal article" date="2024" name="Insects">
        <title>An Improved Chromosome-Level Genome Assembly of the Firefly Pyrocoelia pectoralis.</title>
        <authorList>
            <person name="Fu X."/>
            <person name="Meyer-Rochow V.B."/>
            <person name="Ballantyne L."/>
            <person name="Zhu X."/>
        </authorList>
    </citation>
    <scope>NUCLEOTIDE SEQUENCE [LARGE SCALE GENOMIC DNA]</scope>
    <source>
        <strain evidence="1">XCY_ONT2</strain>
    </source>
</reference>
<sequence length="199" mass="23097">MVMCFAPDCRHYRERDLCKFYRFPIEDIDKKPWIKLIRRDRPGEGVHVPGVHVKLGQQREGEGERFRCGNEELDNKYWRMEEERKCRLCGERAEKVSHMLRECRDGSQTMPPPPRQPLGIGTHSSRCPHQIVEIGIPISYFSSQKMQIRTSTKLKRAAFFASSGYSSLTEIQKIPVVTSLNFDFKTVSEYSSISCSFSE</sequence>
<dbReference type="EMBL" id="JAVRBK010000004">
    <property type="protein sequence ID" value="KAK5644857.1"/>
    <property type="molecule type" value="Genomic_DNA"/>
</dbReference>
<organism evidence="1 2">
    <name type="scientific">Pyrocoelia pectoralis</name>
    <dbReference type="NCBI Taxonomy" id="417401"/>
    <lineage>
        <taxon>Eukaryota</taxon>
        <taxon>Metazoa</taxon>
        <taxon>Ecdysozoa</taxon>
        <taxon>Arthropoda</taxon>
        <taxon>Hexapoda</taxon>
        <taxon>Insecta</taxon>
        <taxon>Pterygota</taxon>
        <taxon>Neoptera</taxon>
        <taxon>Endopterygota</taxon>
        <taxon>Coleoptera</taxon>
        <taxon>Polyphaga</taxon>
        <taxon>Elateriformia</taxon>
        <taxon>Elateroidea</taxon>
        <taxon>Lampyridae</taxon>
        <taxon>Lampyrinae</taxon>
        <taxon>Pyrocoelia</taxon>
    </lineage>
</organism>
<evidence type="ECO:0000313" key="1">
    <source>
        <dbReference type="EMBL" id="KAK5644857.1"/>
    </source>
</evidence>
<proteinExistence type="predicted"/>